<keyword evidence="1" id="KW-1133">Transmembrane helix</keyword>
<protein>
    <submittedName>
        <fullName evidence="2">Uncharacterized protein</fullName>
    </submittedName>
</protein>
<reference evidence="2 3" key="1">
    <citation type="submission" date="2016-04" db="EMBL/GenBank/DDBJ databases">
        <title>A degradative enzymes factory behind the ericoid mycorrhizal symbiosis.</title>
        <authorList>
            <consortium name="DOE Joint Genome Institute"/>
            <person name="Martino E."/>
            <person name="Morin E."/>
            <person name="Grelet G."/>
            <person name="Kuo A."/>
            <person name="Kohler A."/>
            <person name="Daghino S."/>
            <person name="Barry K."/>
            <person name="Choi C."/>
            <person name="Cichocki N."/>
            <person name="Clum A."/>
            <person name="Copeland A."/>
            <person name="Hainaut M."/>
            <person name="Haridas S."/>
            <person name="Labutti K."/>
            <person name="Lindquist E."/>
            <person name="Lipzen A."/>
            <person name="Khouja H.-R."/>
            <person name="Murat C."/>
            <person name="Ohm R."/>
            <person name="Olson A."/>
            <person name="Spatafora J."/>
            <person name="Veneault-Fourrey C."/>
            <person name="Henrissat B."/>
            <person name="Grigoriev I."/>
            <person name="Martin F."/>
            <person name="Perotto S."/>
        </authorList>
    </citation>
    <scope>NUCLEOTIDE SEQUENCE [LARGE SCALE GENOMIC DNA]</scope>
    <source>
        <strain evidence="2 3">E</strain>
    </source>
</reference>
<keyword evidence="1" id="KW-0812">Transmembrane</keyword>
<feature type="transmembrane region" description="Helical" evidence="1">
    <location>
        <begin position="132"/>
        <end position="151"/>
    </location>
</feature>
<keyword evidence="3" id="KW-1185">Reference proteome</keyword>
<name>A0A2J6TF80_9HELO</name>
<evidence type="ECO:0000256" key="1">
    <source>
        <dbReference type="SAM" id="Phobius"/>
    </source>
</evidence>
<sequence>MVRLTIQYPRCVVEMPRSPEALKPWVQDLLVPAGGPFFFKNKQPANSIRITSSAEGPCCTRDHLGHAPRSTLESVTLLSELQCCSTNIFVLSLRRRSASMQRGRSSHSRTLAFPVTSPAFCSGRPKPRMHRVLLCACSMCLVIAVTNGLVVSRCF</sequence>
<keyword evidence="1" id="KW-0472">Membrane</keyword>
<organism evidence="2 3">
    <name type="scientific">Hyaloscypha bicolor E</name>
    <dbReference type="NCBI Taxonomy" id="1095630"/>
    <lineage>
        <taxon>Eukaryota</taxon>
        <taxon>Fungi</taxon>
        <taxon>Dikarya</taxon>
        <taxon>Ascomycota</taxon>
        <taxon>Pezizomycotina</taxon>
        <taxon>Leotiomycetes</taxon>
        <taxon>Helotiales</taxon>
        <taxon>Hyaloscyphaceae</taxon>
        <taxon>Hyaloscypha</taxon>
        <taxon>Hyaloscypha bicolor</taxon>
    </lineage>
</organism>
<evidence type="ECO:0000313" key="3">
    <source>
        <dbReference type="Proteomes" id="UP000235371"/>
    </source>
</evidence>
<accession>A0A2J6TF80</accession>
<evidence type="ECO:0000313" key="2">
    <source>
        <dbReference type="EMBL" id="PMD61662.1"/>
    </source>
</evidence>
<dbReference type="EMBL" id="KZ613786">
    <property type="protein sequence ID" value="PMD61662.1"/>
    <property type="molecule type" value="Genomic_DNA"/>
</dbReference>
<gene>
    <name evidence="2" type="ORF">K444DRAFT_611897</name>
</gene>
<dbReference type="GeneID" id="36588106"/>
<dbReference type="RefSeq" id="XP_024738566.1">
    <property type="nucleotide sequence ID" value="XM_024880029.1"/>
</dbReference>
<dbReference type="Proteomes" id="UP000235371">
    <property type="component" value="Unassembled WGS sequence"/>
</dbReference>
<dbReference type="InParanoid" id="A0A2J6TF80"/>
<proteinExistence type="predicted"/>
<dbReference type="AlphaFoldDB" id="A0A2J6TF80"/>